<sequence length="125" mass="14877">MRVPQDRVWVPDIVLFNNADGQYEVSYHSNVVVDYQGNVIWVPPAIYKSSCRIDVEYFPFDQQTCTMLFGSWTYNSDEVKLKWYMNKTWVELEDYSYSGIWDVMDVPGQLIDKQSKIEFQIVIRR</sequence>
<evidence type="ECO:0000313" key="1">
    <source>
        <dbReference type="Proteomes" id="UP000887576"/>
    </source>
</evidence>
<proteinExistence type="predicted"/>
<dbReference type="WBParaSite" id="JU765_v2.g16229.t1">
    <property type="protein sequence ID" value="JU765_v2.g16229.t1"/>
    <property type="gene ID" value="JU765_v2.g16229"/>
</dbReference>
<accession>A0AC34QHG8</accession>
<dbReference type="Proteomes" id="UP000887576">
    <property type="component" value="Unplaced"/>
</dbReference>
<name>A0AC34QHG8_9BILA</name>
<evidence type="ECO:0000313" key="2">
    <source>
        <dbReference type="WBParaSite" id="JU765_v2.g16229.t1"/>
    </source>
</evidence>
<reference evidence="2" key="1">
    <citation type="submission" date="2022-11" db="UniProtKB">
        <authorList>
            <consortium name="WormBaseParasite"/>
        </authorList>
    </citation>
    <scope>IDENTIFICATION</scope>
</reference>
<protein>
    <submittedName>
        <fullName evidence="2">Neurotransmitter-gated ion-channel ligand-binding domain-containing protein</fullName>
    </submittedName>
</protein>
<organism evidence="1 2">
    <name type="scientific">Panagrolaimus sp. JU765</name>
    <dbReference type="NCBI Taxonomy" id="591449"/>
    <lineage>
        <taxon>Eukaryota</taxon>
        <taxon>Metazoa</taxon>
        <taxon>Ecdysozoa</taxon>
        <taxon>Nematoda</taxon>
        <taxon>Chromadorea</taxon>
        <taxon>Rhabditida</taxon>
        <taxon>Tylenchina</taxon>
        <taxon>Panagrolaimomorpha</taxon>
        <taxon>Panagrolaimoidea</taxon>
        <taxon>Panagrolaimidae</taxon>
        <taxon>Panagrolaimus</taxon>
    </lineage>
</organism>